<keyword evidence="1" id="KW-0175">Coiled coil</keyword>
<feature type="region of interest" description="Disordered" evidence="2">
    <location>
        <begin position="143"/>
        <end position="195"/>
    </location>
</feature>
<evidence type="ECO:0000256" key="2">
    <source>
        <dbReference type="SAM" id="MobiDB-lite"/>
    </source>
</evidence>
<organism evidence="3">
    <name type="scientific">Graphocephala atropunctata</name>
    <dbReference type="NCBI Taxonomy" id="36148"/>
    <lineage>
        <taxon>Eukaryota</taxon>
        <taxon>Metazoa</taxon>
        <taxon>Ecdysozoa</taxon>
        <taxon>Arthropoda</taxon>
        <taxon>Hexapoda</taxon>
        <taxon>Insecta</taxon>
        <taxon>Pterygota</taxon>
        <taxon>Neoptera</taxon>
        <taxon>Paraneoptera</taxon>
        <taxon>Hemiptera</taxon>
        <taxon>Auchenorrhyncha</taxon>
        <taxon>Membracoidea</taxon>
        <taxon>Cicadellidae</taxon>
        <taxon>Cicadellinae</taxon>
        <taxon>Cicadellini</taxon>
        <taxon>Graphocephala</taxon>
    </lineage>
</organism>
<feature type="coiled-coil region" evidence="1">
    <location>
        <begin position="34"/>
        <end position="61"/>
    </location>
</feature>
<evidence type="ECO:0000256" key="1">
    <source>
        <dbReference type="SAM" id="Coils"/>
    </source>
</evidence>
<reference evidence="3" key="1">
    <citation type="submission" date="2015-11" db="EMBL/GenBank/DDBJ databases">
        <title>De novo transcriptome assembly of four potential Pierce s Disease insect vectors from Arizona vineyards.</title>
        <authorList>
            <person name="Tassone E.E."/>
        </authorList>
    </citation>
    <scope>NUCLEOTIDE SEQUENCE</scope>
</reference>
<name>A0A1B6M367_9HEMI</name>
<sequence>MKTEMTSTIKDLRESVVKKDEVIISLEAEMKDVKDRAAVNVEIFQKKLADQERKYQAELETWKVAELSRSTYQEVQNSAMLQYETRRPYQQGRHSWEYQHSTTTTQPFISRVRHIQQRPPPPNIVRPLPTYQNNTEFLSAGDFYLQNSNPNFGEEGREDDVDKQTNNKPPVTEQKPKMPVPSKRRKLFNSNLNIL</sequence>
<gene>
    <name evidence="3" type="ORF">g.1022</name>
</gene>
<accession>A0A1B6M367</accession>
<dbReference type="AlphaFoldDB" id="A0A1B6M367"/>
<protein>
    <submittedName>
        <fullName evidence="3">Uncharacterized protein</fullName>
    </submittedName>
</protein>
<evidence type="ECO:0000313" key="3">
    <source>
        <dbReference type="EMBL" id="JAT30357.1"/>
    </source>
</evidence>
<proteinExistence type="predicted"/>
<dbReference type="EMBL" id="GEBQ01009620">
    <property type="protein sequence ID" value="JAT30357.1"/>
    <property type="molecule type" value="Transcribed_RNA"/>
</dbReference>